<reference evidence="1 2" key="1">
    <citation type="submission" date="2016-01" db="EMBL/GenBank/DDBJ databases">
        <title>Genome Sequences of Twelve Sporeforming Bacillus Species Isolated from Foods.</title>
        <authorList>
            <person name="Berendsen E.M."/>
            <person name="Wells-Bennik M.H."/>
            <person name="Krawcyk A.O."/>
            <person name="De Jong A."/>
            <person name="Holsappel S."/>
            <person name="Eijlander R.T."/>
            <person name="Kuipers O.P."/>
        </authorList>
    </citation>
    <scope>NUCLEOTIDE SEQUENCE [LARGE SCALE GENOMIC DNA]</scope>
    <source>
        <strain evidence="1 2">B4098</strain>
    </source>
</reference>
<sequence length="40" mass="4632">MEKPPLLQIEDLTVSFQIQDTYYPAVDHVSLEPLPKCYIP</sequence>
<dbReference type="EMBL" id="LQYG01000042">
    <property type="protein sequence ID" value="KYC63088.1"/>
    <property type="molecule type" value="Genomic_DNA"/>
</dbReference>
<gene>
    <name evidence="1" type="ORF">B4098_0494</name>
</gene>
<dbReference type="AlphaFoldDB" id="A0A150K1I6"/>
<evidence type="ECO:0000313" key="2">
    <source>
        <dbReference type="Proteomes" id="UP000075288"/>
    </source>
</evidence>
<dbReference type="PATRIC" id="fig|1398.26.peg.2910"/>
<protein>
    <submittedName>
        <fullName evidence="1">Uncharacterized protein</fullName>
    </submittedName>
</protein>
<accession>A0A150K1I6</accession>
<proteinExistence type="predicted"/>
<organism evidence="1 2">
    <name type="scientific">Heyndrickxia coagulans</name>
    <name type="common">Weizmannia coagulans</name>
    <dbReference type="NCBI Taxonomy" id="1398"/>
    <lineage>
        <taxon>Bacteria</taxon>
        <taxon>Bacillati</taxon>
        <taxon>Bacillota</taxon>
        <taxon>Bacilli</taxon>
        <taxon>Bacillales</taxon>
        <taxon>Bacillaceae</taxon>
        <taxon>Heyndrickxia</taxon>
    </lineage>
</organism>
<name>A0A150K1I6_HEYCO</name>
<dbReference type="Proteomes" id="UP000075288">
    <property type="component" value="Unassembled WGS sequence"/>
</dbReference>
<evidence type="ECO:0000313" key="1">
    <source>
        <dbReference type="EMBL" id="KYC63088.1"/>
    </source>
</evidence>
<comment type="caution">
    <text evidence="1">The sequence shown here is derived from an EMBL/GenBank/DDBJ whole genome shotgun (WGS) entry which is preliminary data.</text>
</comment>